<evidence type="ECO:0000313" key="3">
    <source>
        <dbReference type="Proteomes" id="UP001597483"/>
    </source>
</evidence>
<feature type="domain" description="NACHT" evidence="1">
    <location>
        <begin position="230"/>
        <end position="355"/>
    </location>
</feature>
<dbReference type="Gene3D" id="3.40.50.300">
    <property type="entry name" value="P-loop containing nucleotide triphosphate hydrolases"/>
    <property type="match status" value="1"/>
</dbReference>
<dbReference type="RefSeq" id="WP_378302805.1">
    <property type="nucleotide sequence ID" value="NZ_JBHUKS010000006.1"/>
</dbReference>
<accession>A0ABW5H3X4</accession>
<reference evidence="3" key="1">
    <citation type="journal article" date="2019" name="Int. J. Syst. Evol. Microbiol.">
        <title>The Global Catalogue of Microorganisms (GCM) 10K type strain sequencing project: providing services to taxonomists for standard genome sequencing and annotation.</title>
        <authorList>
            <consortium name="The Broad Institute Genomics Platform"/>
            <consortium name="The Broad Institute Genome Sequencing Center for Infectious Disease"/>
            <person name="Wu L."/>
            <person name="Ma J."/>
        </authorList>
    </citation>
    <scope>NUCLEOTIDE SEQUENCE [LARGE SCALE GENOMIC DNA]</scope>
    <source>
        <strain evidence="3">CGMCC 4.7641</strain>
    </source>
</reference>
<dbReference type="Pfam" id="PF05729">
    <property type="entry name" value="NACHT"/>
    <property type="match status" value="1"/>
</dbReference>
<gene>
    <name evidence="2" type="ORF">ACFSVL_10250</name>
</gene>
<organism evidence="2 3">
    <name type="scientific">Amycolatopsis silviterrae</name>
    <dbReference type="NCBI Taxonomy" id="1656914"/>
    <lineage>
        <taxon>Bacteria</taxon>
        <taxon>Bacillati</taxon>
        <taxon>Actinomycetota</taxon>
        <taxon>Actinomycetes</taxon>
        <taxon>Pseudonocardiales</taxon>
        <taxon>Pseudonocardiaceae</taxon>
        <taxon>Amycolatopsis</taxon>
    </lineage>
</organism>
<dbReference type="InterPro" id="IPR007111">
    <property type="entry name" value="NACHT_NTPase"/>
</dbReference>
<evidence type="ECO:0000313" key="2">
    <source>
        <dbReference type="EMBL" id="MFD2467776.1"/>
    </source>
</evidence>
<dbReference type="PROSITE" id="PS50837">
    <property type="entry name" value="NACHT"/>
    <property type="match status" value="1"/>
</dbReference>
<dbReference type="PANTHER" id="PTHR46844">
    <property type="entry name" value="SLR5058 PROTEIN"/>
    <property type="match status" value="1"/>
</dbReference>
<name>A0ABW5H3X4_9PSEU</name>
<sequence length="941" mass="105580">MSGIEVAAQQALQKVVPRLFSAALGQRKRRRTRAQARPLTAGQVADQLLEDLSDDERLRLDEYLRSPDFEEIALQLVLGLKLSDVRWERLSVDIRDELRLGLRRAARIRTELLTSCADVVFEALVVAGKDAIQSVGPAIDPNTLAVAGRLSAAAAANSRLLQKVESLAEFHRFAEQLRAQVVALHSEIRLPHLGISRSVPYEQLYTEPSLCSEKDGQPVPKLDQLAHPCRRTVILGDPGAGKSTLAAKLACDVAADRFPGAEGRVPFLIVLRSFAGSFRRGGAQLVRYLEKACQDPYNLQPPAHAVDYLLRNGRAVVVLDGLDELAEPELRRRVGQLVEGFVNRYPLVPVLVTARKIGYAEAPLSLNLFQVGVVTELADDEVAAYAEKWFALDPALSAAEQRQLAQSFTSESEYVKELCRNSLILALICAMYSSDRYIPRNLAQVYERCATMLFERWDSMRGIGVPTQFQGRLRGAIQHLAWKQFVSAPADGALTRRRIVRILSDYLVTKHFDEDDAAQTAEEFIQFCTGRAWVLTDVGATETEPRYGFTHRTFLEYFAAEHLVRQHADISGLWAELLPRISMGDWEVVGQIAIQLFDRNAEDGADTFVAFALSKMPDHPEHGSHVRSFLARTLGFCQPGHHTVRAITKEALAACLNTTMADRLRYGMHPAIYDGLRTVDNALLAVMYDSLPANLPVIRRTIVETLGAAIDRGDAIAFFIACNISRHFTNADKHRVDTWADVYRELTEPHAEALQSWRNRCGWYIDGRAKTIQDAIALHGPQVLYLRDYFLTGSVFSFMQSRLVRIKSWDVDRKDTEMICEHIVAASLPWFSSASWWRDHAEDDQPYLWLRDFGLRTEAEGSALRWLLMLPYLEMTTDHGTPDLVPAVDEMCRTLIEGRRDGSASSTEAMTAVRRADMPAPVRLFLRDWMRREISVLPPPA</sequence>
<dbReference type="SUPFAM" id="SSF52540">
    <property type="entry name" value="P-loop containing nucleoside triphosphate hydrolases"/>
    <property type="match status" value="1"/>
</dbReference>
<dbReference type="PANTHER" id="PTHR46844:SF1">
    <property type="entry name" value="SLR5058 PROTEIN"/>
    <property type="match status" value="1"/>
</dbReference>
<protein>
    <submittedName>
        <fullName evidence="2">NACHT domain-containing protein</fullName>
    </submittedName>
</protein>
<dbReference type="EMBL" id="JBHUKS010000006">
    <property type="protein sequence ID" value="MFD2467776.1"/>
    <property type="molecule type" value="Genomic_DNA"/>
</dbReference>
<dbReference type="Proteomes" id="UP001597483">
    <property type="component" value="Unassembled WGS sequence"/>
</dbReference>
<comment type="caution">
    <text evidence="2">The sequence shown here is derived from an EMBL/GenBank/DDBJ whole genome shotgun (WGS) entry which is preliminary data.</text>
</comment>
<dbReference type="InterPro" id="IPR027417">
    <property type="entry name" value="P-loop_NTPase"/>
</dbReference>
<proteinExistence type="predicted"/>
<keyword evidence="3" id="KW-1185">Reference proteome</keyword>
<evidence type="ECO:0000259" key="1">
    <source>
        <dbReference type="PROSITE" id="PS50837"/>
    </source>
</evidence>